<dbReference type="Proteomes" id="UP000321055">
    <property type="component" value="Unassembled WGS sequence"/>
</dbReference>
<evidence type="ECO:0000313" key="13">
    <source>
        <dbReference type="Proteomes" id="UP000321055"/>
    </source>
</evidence>
<evidence type="ECO:0000313" key="12">
    <source>
        <dbReference type="EMBL" id="TXI27387.1"/>
    </source>
</evidence>
<evidence type="ECO:0000256" key="3">
    <source>
        <dbReference type="ARBA" id="ARBA00011900"/>
    </source>
</evidence>
<dbReference type="EMBL" id="SSFX01000078">
    <property type="protein sequence ID" value="TXI27387.1"/>
    <property type="molecule type" value="Genomic_DNA"/>
</dbReference>
<gene>
    <name evidence="12" type="ORF">E6Q60_09960</name>
</gene>
<dbReference type="GO" id="GO:0032259">
    <property type="term" value="P:methylation"/>
    <property type="evidence" value="ECO:0007669"/>
    <property type="project" value="UniProtKB-KW"/>
</dbReference>
<evidence type="ECO:0000256" key="6">
    <source>
        <dbReference type="ARBA" id="ARBA00022691"/>
    </source>
</evidence>
<name>A0A5C7VP27_9PROT</name>
<dbReference type="InterPro" id="IPR000055">
    <property type="entry name" value="Restrct_endonuc_typeI_TRD"/>
</dbReference>
<keyword evidence="8" id="KW-0238">DNA-binding</keyword>
<dbReference type="GO" id="GO:0003677">
    <property type="term" value="F:DNA binding"/>
    <property type="evidence" value="ECO:0007669"/>
    <property type="project" value="UniProtKB-KW"/>
</dbReference>
<evidence type="ECO:0000256" key="1">
    <source>
        <dbReference type="ARBA" id="ARBA00006594"/>
    </source>
</evidence>
<dbReference type="GO" id="GO:0008170">
    <property type="term" value="F:N-methyltransferase activity"/>
    <property type="evidence" value="ECO:0007669"/>
    <property type="project" value="InterPro"/>
</dbReference>
<keyword evidence="5" id="KW-0808">Transferase</keyword>
<organism evidence="12 13">
    <name type="scientific">Nitrosomonas oligotropha</name>
    <dbReference type="NCBI Taxonomy" id="42354"/>
    <lineage>
        <taxon>Bacteria</taxon>
        <taxon>Pseudomonadati</taxon>
        <taxon>Pseudomonadota</taxon>
        <taxon>Betaproteobacteria</taxon>
        <taxon>Nitrosomonadales</taxon>
        <taxon>Nitrosomonadaceae</taxon>
        <taxon>Nitrosomonas</taxon>
    </lineage>
</organism>
<dbReference type="Gene3D" id="3.90.220.20">
    <property type="entry name" value="DNA methylase specificity domains"/>
    <property type="match status" value="2"/>
</dbReference>
<comment type="similarity">
    <text evidence="1">Belongs to the N(4)/N(6)-methyltransferase family.</text>
</comment>
<sequence>MLDSETKRRIDSCRNMLVGRVPNPQSQVEQITIALIYKFMDDMDAEAEALGGKRSFFTAEFAKYGWSKLMAPGIGGFDMLSLYSEAIQKMNENPGVPALFRDIFKNAYLPYRDPETLRSFLKEINSFTYDHSERLGDAFEYLLSVLGSQGDAGMFRTPRHIIDFMVEIIDPKKDESILDPACGTAGFLISSYKHILKHNSKDYQEQQDRETYDEQGVPLELLTLDSPLHYRGDLLTPDDKKRLATNIRGYDISPDMVRLSLVNMYLHGFASPHIDEYDTLTSDEKWNELADVILANPPFMSPKGGIKPHKRFSITATRSEVLFVDYIAEHLTPNGRAAVIVPEGIIFQGGNAYKQLREMLVKQYLVSVISLPAGVFNPYSGVKTSILVMDKRLAKKTDAILFAKIENDGYHLGAQRRPVDNSDLPAAVRNIKAWLDGVRSGVAFDVTNITNLSLVAKEKIGENGEWSLSGDRYRETLTKSSKFEYKKIGDIFKTSSGGTPLKSRNDFYEGGTIPWIKSGEVAQGLVQKSEEFITPEGLANSSAKIFPMNTVLVAMYGATAGQVGLLKFEAATNQAVCGILPDERVIPEYLFHILRAKRGYLVQISSGGAQPNISQGIIRDLEIPLPPLEVQKEIVAEIEVYQKIIDGARQVTENYHPHIPIHPDWPLVKLGVLCDFKNGLNFDKTASGHSIKIVGVSDFQSYTYVPVHELKTVNLDGPVGADYLLNSGDILFVRSNGNPELVGRSVIVPEINGQIAFSGFTIRARVKDERAVPVFLAHLFKSREFSEKIKTVGRGANIRNLSQGILSELQIALPDPDTQRAIVAQIETEQRLVNANKELIRIFEDKIKAVINRVWGETA</sequence>
<dbReference type="Gene3D" id="3.40.50.150">
    <property type="entry name" value="Vaccinia Virus protein VP39"/>
    <property type="match status" value="1"/>
</dbReference>
<feature type="domain" description="Type I restriction modification DNA specificity" evidence="10">
    <location>
        <begin position="664"/>
        <end position="828"/>
    </location>
</feature>
<dbReference type="SUPFAM" id="SSF116734">
    <property type="entry name" value="DNA methylase specificity domain"/>
    <property type="match status" value="2"/>
</dbReference>
<dbReference type="InterPro" id="IPR029063">
    <property type="entry name" value="SAM-dependent_MTases_sf"/>
</dbReference>
<dbReference type="Gene3D" id="1.20.1260.30">
    <property type="match status" value="1"/>
</dbReference>
<dbReference type="GO" id="GO:0004519">
    <property type="term" value="F:endonuclease activity"/>
    <property type="evidence" value="ECO:0007669"/>
    <property type="project" value="UniProtKB-KW"/>
</dbReference>
<keyword evidence="12" id="KW-0255">Endonuclease</keyword>
<dbReference type="InterPro" id="IPR051537">
    <property type="entry name" value="DNA_Adenine_Mtase"/>
</dbReference>
<evidence type="ECO:0000256" key="7">
    <source>
        <dbReference type="ARBA" id="ARBA00022747"/>
    </source>
</evidence>
<dbReference type="InterPro" id="IPR038333">
    <property type="entry name" value="T1MK-like_N_sf"/>
</dbReference>
<dbReference type="PANTHER" id="PTHR42933:SF3">
    <property type="entry name" value="TYPE I RESTRICTION ENZYME MJAVIII METHYLASE SUBUNIT"/>
    <property type="match status" value="1"/>
</dbReference>
<keyword evidence="12" id="KW-0540">Nuclease</keyword>
<comment type="caution">
    <text evidence="12">The sequence shown here is derived from an EMBL/GenBank/DDBJ whole genome shotgun (WGS) entry which is preliminary data.</text>
</comment>
<feature type="domain" description="DNA methylase adenine-specific" evidence="11">
    <location>
        <begin position="133"/>
        <end position="476"/>
    </location>
</feature>
<dbReference type="GO" id="GO:0009007">
    <property type="term" value="F:site-specific DNA-methyltransferase (adenine-specific) activity"/>
    <property type="evidence" value="ECO:0007669"/>
    <property type="project" value="UniProtKB-EC"/>
</dbReference>
<evidence type="ECO:0000256" key="8">
    <source>
        <dbReference type="ARBA" id="ARBA00023125"/>
    </source>
</evidence>
<keyword evidence="6" id="KW-0949">S-adenosyl-L-methionine</keyword>
<dbReference type="InterPro" id="IPR044946">
    <property type="entry name" value="Restrct_endonuc_typeI_TRD_sf"/>
</dbReference>
<evidence type="ECO:0000256" key="9">
    <source>
        <dbReference type="ARBA" id="ARBA00047942"/>
    </source>
</evidence>
<evidence type="ECO:0000256" key="2">
    <source>
        <dbReference type="ARBA" id="ARBA00010923"/>
    </source>
</evidence>
<comment type="similarity">
    <text evidence="2">Belongs to the type-I restriction system S methylase family.</text>
</comment>
<dbReference type="GO" id="GO:0009307">
    <property type="term" value="P:DNA restriction-modification system"/>
    <property type="evidence" value="ECO:0007669"/>
    <property type="project" value="UniProtKB-KW"/>
</dbReference>
<dbReference type="EC" id="2.1.1.72" evidence="3"/>
<dbReference type="AlphaFoldDB" id="A0A5C7VP27"/>
<dbReference type="Pfam" id="PF02384">
    <property type="entry name" value="N6_Mtase"/>
    <property type="match status" value="1"/>
</dbReference>
<keyword evidence="7" id="KW-0680">Restriction system</keyword>
<evidence type="ECO:0000256" key="5">
    <source>
        <dbReference type="ARBA" id="ARBA00022679"/>
    </source>
</evidence>
<keyword evidence="12" id="KW-0378">Hydrolase</keyword>
<keyword evidence="4" id="KW-0489">Methyltransferase</keyword>
<comment type="catalytic activity">
    <reaction evidence="9">
        <text>a 2'-deoxyadenosine in DNA + S-adenosyl-L-methionine = an N(6)-methyl-2'-deoxyadenosine in DNA + S-adenosyl-L-homocysteine + H(+)</text>
        <dbReference type="Rhea" id="RHEA:15197"/>
        <dbReference type="Rhea" id="RHEA-COMP:12418"/>
        <dbReference type="Rhea" id="RHEA-COMP:12419"/>
        <dbReference type="ChEBI" id="CHEBI:15378"/>
        <dbReference type="ChEBI" id="CHEBI:57856"/>
        <dbReference type="ChEBI" id="CHEBI:59789"/>
        <dbReference type="ChEBI" id="CHEBI:90615"/>
        <dbReference type="ChEBI" id="CHEBI:90616"/>
        <dbReference type="EC" id="2.1.1.72"/>
    </reaction>
</comment>
<reference evidence="12 13" key="1">
    <citation type="submission" date="2018-09" db="EMBL/GenBank/DDBJ databases">
        <title>Metagenome Assembled Genomes from an Advanced Water Purification Facility.</title>
        <authorList>
            <person name="Stamps B.W."/>
            <person name="Spear J.R."/>
        </authorList>
    </citation>
    <scope>NUCLEOTIDE SEQUENCE [LARGE SCALE GENOMIC DNA]</scope>
    <source>
        <strain evidence="12">Bin_54_1</strain>
    </source>
</reference>
<proteinExistence type="inferred from homology"/>
<accession>A0A5C7VP27</accession>
<evidence type="ECO:0000259" key="10">
    <source>
        <dbReference type="Pfam" id="PF01420"/>
    </source>
</evidence>
<dbReference type="CDD" id="cd17515">
    <property type="entry name" value="RMtype1_S_MjaORF132P_Sau1132ORF3780P-TRD1-CR1_like"/>
    <property type="match status" value="1"/>
</dbReference>
<dbReference type="PANTHER" id="PTHR42933">
    <property type="entry name" value="SLR6095 PROTEIN"/>
    <property type="match status" value="1"/>
</dbReference>
<protein>
    <recommendedName>
        <fullName evidence="3">site-specific DNA-methyltransferase (adenine-specific)</fullName>
        <ecNumber evidence="3">2.1.1.72</ecNumber>
    </recommendedName>
</protein>
<evidence type="ECO:0000259" key="11">
    <source>
        <dbReference type="Pfam" id="PF02384"/>
    </source>
</evidence>
<dbReference type="InterPro" id="IPR003356">
    <property type="entry name" value="DNA_methylase_A-5"/>
</dbReference>
<dbReference type="CDD" id="cd17517">
    <property type="entry name" value="RMtype1_S_EcoKI_StySPI-TRD2-CR2_like"/>
    <property type="match status" value="1"/>
</dbReference>
<dbReference type="SUPFAM" id="SSF53335">
    <property type="entry name" value="S-adenosyl-L-methionine-dependent methyltransferases"/>
    <property type="match status" value="1"/>
</dbReference>
<evidence type="ECO:0000256" key="4">
    <source>
        <dbReference type="ARBA" id="ARBA00022603"/>
    </source>
</evidence>
<feature type="domain" description="Type I restriction modification DNA specificity" evidence="10">
    <location>
        <begin position="481"/>
        <end position="645"/>
    </location>
</feature>
<dbReference type="Pfam" id="PF01420">
    <property type="entry name" value="Methylase_S"/>
    <property type="match status" value="2"/>
</dbReference>
<dbReference type="PRINTS" id="PR00507">
    <property type="entry name" value="N12N6MTFRASE"/>
</dbReference>